<accession>A0A1I7J270</accession>
<dbReference type="EMBL" id="FPBZ01000043">
    <property type="protein sequence ID" value="SFU79247.1"/>
    <property type="molecule type" value="Genomic_DNA"/>
</dbReference>
<evidence type="ECO:0000313" key="3">
    <source>
        <dbReference type="Proteomes" id="UP000182649"/>
    </source>
</evidence>
<dbReference type="Proteomes" id="UP000182649">
    <property type="component" value="Unassembled WGS sequence"/>
</dbReference>
<protein>
    <submittedName>
        <fullName evidence="2">Uncharacterized protein</fullName>
    </submittedName>
</protein>
<name>A0A1I7J270_9PROT</name>
<proteinExistence type="predicted"/>
<organism evidence="2 3">
    <name type="scientific">Nitrosospira multiformis</name>
    <dbReference type="NCBI Taxonomy" id="1231"/>
    <lineage>
        <taxon>Bacteria</taxon>
        <taxon>Pseudomonadati</taxon>
        <taxon>Pseudomonadota</taxon>
        <taxon>Betaproteobacteria</taxon>
        <taxon>Nitrosomonadales</taxon>
        <taxon>Nitrosomonadaceae</taxon>
        <taxon>Nitrosospira</taxon>
    </lineage>
</organism>
<dbReference type="AlphaFoldDB" id="A0A1I7J270"/>
<gene>
    <name evidence="2" type="ORF">SAMN05216417_1433</name>
</gene>
<evidence type="ECO:0000256" key="1">
    <source>
        <dbReference type="SAM" id="MobiDB-lite"/>
    </source>
</evidence>
<reference evidence="2 3" key="1">
    <citation type="submission" date="2016-10" db="EMBL/GenBank/DDBJ databases">
        <authorList>
            <person name="de Groot N.N."/>
        </authorList>
    </citation>
    <scope>NUCLEOTIDE SEQUENCE [LARGE SCALE GENOMIC DNA]</scope>
    <source>
        <strain evidence="2 3">Nl14</strain>
    </source>
</reference>
<evidence type="ECO:0000313" key="2">
    <source>
        <dbReference type="EMBL" id="SFU79247.1"/>
    </source>
</evidence>
<sequence>MTSNADNSLIAEDDPFGLSGLPTSQEYAGRGFQVPFQLNQRRKLTLGMVLKPKRINGTADGIEPM</sequence>
<feature type="region of interest" description="Disordered" evidence="1">
    <location>
        <begin position="1"/>
        <end position="22"/>
    </location>
</feature>